<dbReference type="CDD" id="cd03064">
    <property type="entry name" value="TRX_Fd_NuoE"/>
    <property type="match status" value="1"/>
</dbReference>
<dbReference type="GO" id="GO:0006364">
    <property type="term" value="P:rRNA processing"/>
    <property type="evidence" value="ECO:0007669"/>
    <property type="project" value="InterPro"/>
</dbReference>
<dbReference type="Gene3D" id="3.40.30.10">
    <property type="entry name" value="Glutaredoxin"/>
    <property type="match status" value="1"/>
</dbReference>
<evidence type="ECO:0000256" key="6">
    <source>
        <dbReference type="ARBA" id="ARBA00022737"/>
    </source>
</evidence>
<feature type="region of interest" description="Disordered" evidence="13">
    <location>
        <begin position="213"/>
        <end position="237"/>
    </location>
</feature>
<keyword evidence="6" id="KW-0677">Repeat</keyword>
<dbReference type="GO" id="GO:0005634">
    <property type="term" value="C:nucleus"/>
    <property type="evidence" value="ECO:0007669"/>
    <property type="project" value="TreeGrafter"/>
</dbReference>
<evidence type="ECO:0000256" key="8">
    <source>
        <dbReference type="ARBA" id="ARBA00023004"/>
    </source>
</evidence>
<dbReference type="Pfam" id="PF01257">
    <property type="entry name" value="2Fe-2S_thioredx"/>
    <property type="match status" value="1"/>
</dbReference>
<feature type="compositionally biased region" description="Acidic residues" evidence="13">
    <location>
        <begin position="728"/>
        <end position="761"/>
    </location>
</feature>
<dbReference type="FunFam" id="3.40.30.10:FF:000022">
    <property type="entry name" value="NADH dehydrogenase flavoprotein 2, mitochondrial"/>
    <property type="match status" value="1"/>
</dbReference>
<gene>
    <name evidence="14" type="ORF">BG011_005519</name>
</gene>
<evidence type="ECO:0000256" key="1">
    <source>
        <dbReference type="ARBA" id="ARBA00010643"/>
    </source>
</evidence>
<dbReference type="InterPro" id="IPR001680">
    <property type="entry name" value="WD40_rpt"/>
</dbReference>
<evidence type="ECO:0000313" key="15">
    <source>
        <dbReference type="Proteomes" id="UP000726737"/>
    </source>
</evidence>
<keyword evidence="3 12" id="KW-0853">WD repeat</keyword>
<sequence length="761" mass="84607">MFGRSLLNRAAAPAIRSVAVKRTISTSRIALSDKLFVHRDTSDNNANVKFEFTPENMERVKEIMAKYPPQYKKGAIMPLLDLGQRQLGWTSLPIMNTVAKMVEVPPMRVYEVATFYTMYNREPVGKYFLQLCTTTPCQLCGSNEILKTIESNLGIKVGETTKDGKFTLVEVECAGACVNAPVLAVNDDYYEDLTSDTTLKVLESLKIGNPLKAGPQSDRHTCEPKGGLTSLTSEPTGPGFMIRPDLLPFMISALQWVRRGAAQARPDKYDLDEKEFKRINAFAAQHLADAKDELEAAEKAEKGGMEVESVKAMHPELAEYNLDDYDEDQPQGQEATIFSNLKGLTYYASNREDPYITLRDDADEDQEDIMIQPTDNLLLAAKTEDDISHLEVYLYDESEENEAGMYVHHDIMLPAFPLCLEWMDFRVGRKSNMDGPGNYVAVGTFDPEIEIWDLDTIDNMYPDAVLGAQEKSKKKGAKKSKKPNNEYHTDAIMALAWNKQHRNILASASADTTVKLWDLTTQQCAHSFSHHTDKVQALAWNPIESTALATGSYDRTVAVFDSRAPDARATWKLQADVECLRWDPHDANCFYVSTDDGMVQYFDGRQGGTQPVFRLHAHDKAVSALDVNVTVKGCIVTGSTDGSVKVWDVNDNRPSMVTSRHVKSDIGQVFSLTFCPDAPFNLAMAGSAGKVNIWDIATNAGVRRAFEGRSTIVASARVDKEKIVAMASDDEPESEEEMDGADIDMDEVVDSDYEEESGEDV</sequence>
<dbReference type="GO" id="GO:1902494">
    <property type="term" value="C:catalytic complex"/>
    <property type="evidence" value="ECO:0007669"/>
    <property type="project" value="UniProtKB-ARBA"/>
</dbReference>
<dbReference type="EMBL" id="JAAAJA010000383">
    <property type="protein sequence ID" value="KAG0254786.1"/>
    <property type="molecule type" value="Genomic_DNA"/>
</dbReference>
<dbReference type="Pfam" id="PF00400">
    <property type="entry name" value="WD40"/>
    <property type="match status" value="3"/>
</dbReference>
<organism evidence="14 15">
    <name type="scientific">Mortierella polycephala</name>
    <dbReference type="NCBI Taxonomy" id="41804"/>
    <lineage>
        <taxon>Eukaryota</taxon>
        <taxon>Fungi</taxon>
        <taxon>Fungi incertae sedis</taxon>
        <taxon>Mucoromycota</taxon>
        <taxon>Mortierellomycotina</taxon>
        <taxon>Mortierellomycetes</taxon>
        <taxon>Mortierellales</taxon>
        <taxon>Mortierellaceae</taxon>
        <taxon>Mortierella</taxon>
    </lineage>
</organism>
<comment type="cofactor">
    <cofactor evidence="11">
        <name>[2Fe-2S] cluster</name>
        <dbReference type="ChEBI" id="CHEBI:190135"/>
    </cofactor>
</comment>
<dbReference type="InterPro" id="IPR019775">
    <property type="entry name" value="WD40_repeat_CS"/>
</dbReference>
<keyword evidence="7" id="KW-1278">Translocase</keyword>
<dbReference type="NCBIfam" id="TIGR01958">
    <property type="entry name" value="nuoE_fam"/>
    <property type="match status" value="1"/>
</dbReference>
<dbReference type="GO" id="GO:0051537">
    <property type="term" value="F:2 iron, 2 sulfur cluster binding"/>
    <property type="evidence" value="ECO:0007669"/>
    <property type="project" value="UniProtKB-KW"/>
</dbReference>
<dbReference type="InterPro" id="IPR041921">
    <property type="entry name" value="NuoE_N"/>
</dbReference>
<evidence type="ECO:0000256" key="10">
    <source>
        <dbReference type="ARBA" id="ARBA00023027"/>
    </source>
</evidence>
<keyword evidence="5" id="KW-0479">Metal-binding</keyword>
<feature type="repeat" description="WD" evidence="12">
    <location>
        <begin position="528"/>
        <end position="570"/>
    </location>
</feature>
<dbReference type="GO" id="GO:0006120">
    <property type="term" value="P:mitochondrial electron transport, NADH to ubiquinone"/>
    <property type="evidence" value="ECO:0007669"/>
    <property type="project" value="UniProtKB-ARBA"/>
</dbReference>
<dbReference type="GO" id="GO:0016491">
    <property type="term" value="F:oxidoreductase activity"/>
    <property type="evidence" value="ECO:0007669"/>
    <property type="project" value="InterPro"/>
</dbReference>
<evidence type="ECO:0000313" key="14">
    <source>
        <dbReference type="EMBL" id="KAG0254786.1"/>
    </source>
</evidence>
<dbReference type="GO" id="GO:0098796">
    <property type="term" value="C:membrane protein complex"/>
    <property type="evidence" value="ECO:0007669"/>
    <property type="project" value="UniProtKB-ARBA"/>
</dbReference>
<feature type="repeat" description="WD" evidence="12">
    <location>
        <begin position="615"/>
        <end position="657"/>
    </location>
</feature>
<dbReference type="SUPFAM" id="SSF50978">
    <property type="entry name" value="WD40 repeat-like"/>
    <property type="match status" value="1"/>
</dbReference>
<dbReference type="Gene3D" id="1.10.10.1590">
    <property type="entry name" value="NADH-quinone oxidoreductase subunit E"/>
    <property type="match status" value="1"/>
</dbReference>
<evidence type="ECO:0000256" key="12">
    <source>
        <dbReference type="PROSITE-ProRule" id="PRU00221"/>
    </source>
</evidence>
<comment type="similarity">
    <text evidence="1">Belongs to the complex I 24 kDa subunit family.</text>
</comment>
<evidence type="ECO:0000256" key="5">
    <source>
        <dbReference type="ARBA" id="ARBA00022723"/>
    </source>
</evidence>
<keyword evidence="8" id="KW-0408">Iron</keyword>
<dbReference type="FunFam" id="1.10.10.1590:FF:000001">
    <property type="entry name" value="NADH-quinone oxidoreductase subunit E"/>
    <property type="match status" value="1"/>
</dbReference>
<evidence type="ECO:0000256" key="4">
    <source>
        <dbReference type="ARBA" id="ARBA00022714"/>
    </source>
</evidence>
<dbReference type="OrthoDB" id="270624at2759"/>
<keyword evidence="2" id="KW-0597">Phosphoprotein</keyword>
<keyword evidence="15" id="KW-1185">Reference proteome</keyword>
<reference evidence="14" key="1">
    <citation type="journal article" date="2020" name="Fungal Divers.">
        <title>Resolving the Mortierellaceae phylogeny through synthesis of multi-gene phylogenetics and phylogenomics.</title>
        <authorList>
            <person name="Vandepol N."/>
            <person name="Liber J."/>
            <person name="Desiro A."/>
            <person name="Na H."/>
            <person name="Kennedy M."/>
            <person name="Barry K."/>
            <person name="Grigoriev I.V."/>
            <person name="Miller A.N."/>
            <person name="O'Donnell K."/>
            <person name="Stajich J.E."/>
            <person name="Bonito G."/>
        </authorList>
    </citation>
    <scope>NUCLEOTIDE SEQUENCE</scope>
    <source>
        <strain evidence="14">KOD948</strain>
    </source>
</reference>
<dbReference type="GO" id="GO:0008137">
    <property type="term" value="F:NADH dehydrogenase (ubiquinone) activity"/>
    <property type="evidence" value="ECO:0007669"/>
    <property type="project" value="UniProtKB-ARBA"/>
</dbReference>
<evidence type="ECO:0000256" key="9">
    <source>
        <dbReference type="ARBA" id="ARBA00023014"/>
    </source>
</evidence>
<evidence type="ECO:0000256" key="3">
    <source>
        <dbReference type="ARBA" id="ARBA00022574"/>
    </source>
</evidence>
<dbReference type="Gene3D" id="2.130.10.10">
    <property type="entry name" value="YVTN repeat-like/Quinoprotein amine dehydrogenase"/>
    <property type="match status" value="2"/>
</dbReference>
<protein>
    <submittedName>
        <fullName evidence="14">Uncharacterized protein</fullName>
    </submittedName>
</protein>
<dbReference type="InterPro" id="IPR044285">
    <property type="entry name" value="PWP1"/>
</dbReference>
<evidence type="ECO:0000256" key="7">
    <source>
        <dbReference type="ARBA" id="ARBA00022967"/>
    </source>
</evidence>
<dbReference type="InterPro" id="IPR042128">
    <property type="entry name" value="NuoE_dom"/>
</dbReference>
<dbReference type="SMART" id="SM00320">
    <property type="entry name" value="WD40"/>
    <property type="match status" value="5"/>
</dbReference>
<dbReference type="InterPro" id="IPR015943">
    <property type="entry name" value="WD40/YVTN_repeat-like_dom_sf"/>
</dbReference>
<accession>A0A9P6PWZ4</accession>
<evidence type="ECO:0000256" key="13">
    <source>
        <dbReference type="SAM" id="MobiDB-lite"/>
    </source>
</evidence>
<evidence type="ECO:0000256" key="11">
    <source>
        <dbReference type="ARBA" id="ARBA00034078"/>
    </source>
</evidence>
<comment type="caution">
    <text evidence="14">The sequence shown here is derived from an EMBL/GenBank/DDBJ whole genome shotgun (WGS) entry which is preliminary data.</text>
</comment>
<feature type="region of interest" description="Disordered" evidence="13">
    <location>
        <begin position="727"/>
        <end position="761"/>
    </location>
</feature>
<dbReference type="GO" id="GO:0046872">
    <property type="term" value="F:metal ion binding"/>
    <property type="evidence" value="ECO:0007669"/>
    <property type="project" value="UniProtKB-KW"/>
</dbReference>
<dbReference type="InterPro" id="IPR036322">
    <property type="entry name" value="WD40_repeat_dom_sf"/>
</dbReference>
<keyword evidence="9" id="KW-0411">Iron-sulfur</keyword>
<dbReference type="PANTHER" id="PTHR14091">
    <property type="entry name" value="PERIODIC TRYPTOPHAN PROTEIN 1"/>
    <property type="match status" value="1"/>
</dbReference>
<keyword evidence="10" id="KW-0520">NAD</keyword>
<dbReference type="PROSITE" id="PS50082">
    <property type="entry name" value="WD_REPEATS_2"/>
    <property type="match status" value="3"/>
</dbReference>
<evidence type="ECO:0000256" key="2">
    <source>
        <dbReference type="ARBA" id="ARBA00022553"/>
    </source>
</evidence>
<dbReference type="GO" id="GO:0005743">
    <property type="term" value="C:mitochondrial inner membrane"/>
    <property type="evidence" value="ECO:0007669"/>
    <property type="project" value="UniProtKB-ARBA"/>
</dbReference>
<dbReference type="PROSITE" id="PS50294">
    <property type="entry name" value="WD_REPEATS_REGION"/>
    <property type="match status" value="2"/>
</dbReference>
<dbReference type="InterPro" id="IPR002023">
    <property type="entry name" value="NuoE-like"/>
</dbReference>
<dbReference type="InterPro" id="IPR020472">
    <property type="entry name" value="WD40_PAC1"/>
</dbReference>
<dbReference type="PRINTS" id="PR00320">
    <property type="entry name" value="GPROTEINBRPT"/>
</dbReference>
<feature type="repeat" description="WD" evidence="12">
    <location>
        <begin position="485"/>
        <end position="527"/>
    </location>
</feature>
<dbReference type="PROSITE" id="PS00678">
    <property type="entry name" value="WD_REPEATS_1"/>
    <property type="match status" value="2"/>
</dbReference>
<dbReference type="InterPro" id="IPR036249">
    <property type="entry name" value="Thioredoxin-like_sf"/>
</dbReference>
<name>A0A9P6PWZ4_9FUNG</name>
<keyword evidence="4" id="KW-0001">2Fe-2S</keyword>
<dbReference type="PANTHER" id="PTHR14091:SF0">
    <property type="entry name" value="PERIODIC TRYPTOPHAN PROTEIN 1 HOMOLOG"/>
    <property type="match status" value="1"/>
</dbReference>
<proteinExistence type="inferred from homology"/>
<dbReference type="Proteomes" id="UP000726737">
    <property type="component" value="Unassembled WGS sequence"/>
</dbReference>
<dbReference type="SUPFAM" id="SSF52833">
    <property type="entry name" value="Thioredoxin-like"/>
    <property type="match status" value="1"/>
</dbReference>
<dbReference type="AlphaFoldDB" id="A0A9P6PWZ4"/>